<dbReference type="EMBL" id="QSND01000002">
    <property type="protein sequence ID" value="KAA6450562.1"/>
    <property type="molecule type" value="Genomic_DNA"/>
</dbReference>
<name>A0A5M8RXM4_9BACI</name>
<dbReference type="SUPFAM" id="SSF103481">
    <property type="entry name" value="Multidrug resistance efflux transporter EmrE"/>
    <property type="match status" value="2"/>
</dbReference>
<dbReference type="RefSeq" id="WP_148956529.1">
    <property type="nucleotide sequence ID" value="NZ_JAYLVX010000003.1"/>
</dbReference>
<proteinExistence type="inferred from homology"/>
<feature type="transmembrane region" description="Helical" evidence="7">
    <location>
        <begin position="150"/>
        <end position="170"/>
    </location>
</feature>
<sequence length="298" mass="32334">MKNWTFPVAVFLGGACFGVLSTFVKLAYEQGFELSEVTGSQFLVGTILIWLLVLFTKKEKISIKRFILIALGGIPMGLTGIFYYQSLQTLDASLAIIFLFQFVWIGTLLEYVIDQKKPSKQKLIAIGIILIGSIFSAGVLSFQFTKISLIGMVWGLIAACSFSAFAYVSGTVGKELPPIQRSATFTIGGLIITFLIFPPVFLFDPATVSAIAPFGLFLGLFGVTLPPLFFSIGMPFVGAGLGTILSSSELPVALCMSLVFLDEQFQLTQWIGVCIVIAGIIYGNKPHSIQIPIKAQKK</sequence>
<feature type="transmembrane region" description="Helical" evidence="7">
    <location>
        <begin position="37"/>
        <end position="55"/>
    </location>
</feature>
<accession>A0A5M8RXM4</accession>
<evidence type="ECO:0000256" key="3">
    <source>
        <dbReference type="ARBA" id="ARBA00022475"/>
    </source>
</evidence>
<dbReference type="InterPro" id="IPR037185">
    <property type="entry name" value="EmrE-like"/>
</dbReference>
<dbReference type="PANTHER" id="PTHR42920:SF5">
    <property type="entry name" value="EAMA DOMAIN-CONTAINING PROTEIN"/>
    <property type="match status" value="1"/>
</dbReference>
<keyword evidence="4 7" id="KW-0812">Transmembrane</keyword>
<evidence type="ECO:0000313" key="10">
    <source>
        <dbReference type="Proteomes" id="UP000324326"/>
    </source>
</evidence>
<feature type="transmembrane region" description="Helical" evidence="7">
    <location>
        <begin position="123"/>
        <end position="144"/>
    </location>
</feature>
<dbReference type="InterPro" id="IPR000620">
    <property type="entry name" value="EamA_dom"/>
</dbReference>
<feature type="transmembrane region" description="Helical" evidence="7">
    <location>
        <begin position="236"/>
        <end position="261"/>
    </location>
</feature>
<feature type="transmembrane region" description="Helical" evidence="7">
    <location>
        <begin position="208"/>
        <end position="229"/>
    </location>
</feature>
<evidence type="ECO:0000256" key="7">
    <source>
        <dbReference type="SAM" id="Phobius"/>
    </source>
</evidence>
<evidence type="ECO:0000259" key="8">
    <source>
        <dbReference type="Pfam" id="PF00892"/>
    </source>
</evidence>
<evidence type="ECO:0000313" key="9">
    <source>
        <dbReference type="EMBL" id="KAA6450562.1"/>
    </source>
</evidence>
<dbReference type="AlphaFoldDB" id="A0A5M8RXM4"/>
<dbReference type="Proteomes" id="UP000324326">
    <property type="component" value="Unassembled WGS sequence"/>
</dbReference>
<keyword evidence="5 7" id="KW-1133">Transmembrane helix</keyword>
<evidence type="ECO:0000256" key="6">
    <source>
        <dbReference type="ARBA" id="ARBA00023136"/>
    </source>
</evidence>
<keyword evidence="6 7" id="KW-0472">Membrane</keyword>
<dbReference type="InterPro" id="IPR051258">
    <property type="entry name" value="Diverse_Substrate_Transporter"/>
</dbReference>
<comment type="caution">
    <text evidence="9">The sequence shown here is derived from an EMBL/GenBank/DDBJ whole genome shotgun (WGS) entry which is preliminary data.</text>
</comment>
<dbReference type="PANTHER" id="PTHR42920">
    <property type="entry name" value="OS03G0707200 PROTEIN-RELATED"/>
    <property type="match status" value="1"/>
</dbReference>
<feature type="transmembrane region" description="Helical" evidence="7">
    <location>
        <begin position="92"/>
        <end position="111"/>
    </location>
</feature>
<protein>
    <submittedName>
        <fullName evidence="9">EamA/RhaT family transporter</fullName>
    </submittedName>
</protein>
<feature type="domain" description="EamA" evidence="8">
    <location>
        <begin position="150"/>
        <end position="281"/>
    </location>
</feature>
<evidence type="ECO:0000256" key="4">
    <source>
        <dbReference type="ARBA" id="ARBA00022692"/>
    </source>
</evidence>
<dbReference type="PROSITE" id="PS51257">
    <property type="entry name" value="PROKAR_LIPOPROTEIN"/>
    <property type="match status" value="1"/>
</dbReference>
<dbReference type="GO" id="GO:0005886">
    <property type="term" value="C:plasma membrane"/>
    <property type="evidence" value="ECO:0007669"/>
    <property type="project" value="UniProtKB-SubCell"/>
</dbReference>
<feature type="transmembrane region" description="Helical" evidence="7">
    <location>
        <begin position="267"/>
        <end position="284"/>
    </location>
</feature>
<feature type="domain" description="EamA" evidence="8">
    <location>
        <begin position="9"/>
        <end position="136"/>
    </location>
</feature>
<organism evidence="9 10">
    <name type="scientific">Bacillus swezeyi</name>
    <dbReference type="NCBI Taxonomy" id="1925020"/>
    <lineage>
        <taxon>Bacteria</taxon>
        <taxon>Bacillati</taxon>
        <taxon>Bacillota</taxon>
        <taxon>Bacilli</taxon>
        <taxon>Bacillales</taxon>
        <taxon>Bacillaceae</taxon>
        <taxon>Bacillus</taxon>
    </lineage>
</organism>
<feature type="transmembrane region" description="Helical" evidence="7">
    <location>
        <begin position="67"/>
        <end position="86"/>
    </location>
</feature>
<comment type="subcellular location">
    <subcellularLocation>
        <location evidence="1">Cell membrane</location>
        <topology evidence="1">Multi-pass membrane protein</topology>
    </subcellularLocation>
</comment>
<feature type="transmembrane region" description="Helical" evidence="7">
    <location>
        <begin position="182"/>
        <end position="202"/>
    </location>
</feature>
<evidence type="ECO:0000256" key="5">
    <source>
        <dbReference type="ARBA" id="ARBA00022989"/>
    </source>
</evidence>
<dbReference type="Pfam" id="PF00892">
    <property type="entry name" value="EamA"/>
    <property type="match status" value="2"/>
</dbReference>
<evidence type="ECO:0000256" key="2">
    <source>
        <dbReference type="ARBA" id="ARBA00007362"/>
    </source>
</evidence>
<gene>
    <name evidence="9" type="ORF">DX927_06760</name>
</gene>
<keyword evidence="3" id="KW-1003">Cell membrane</keyword>
<comment type="similarity">
    <text evidence="2">Belongs to the EamA transporter family.</text>
</comment>
<reference evidence="9 10" key="1">
    <citation type="submission" date="2018-08" db="EMBL/GenBank/DDBJ databases">
        <title>Bacillus phenotypic plasticity.</title>
        <authorList>
            <person name="Hurtado E."/>
        </authorList>
    </citation>
    <scope>NUCLEOTIDE SEQUENCE [LARGE SCALE GENOMIC DNA]</scope>
    <source>
        <strain evidence="9 10">427</strain>
    </source>
</reference>
<evidence type="ECO:0000256" key="1">
    <source>
        <dbReference type="ARBA" id="ARBA00004651"/>
    </source>
</evidence>